<dbReference type="EMBL" id="VSSQ01008751">
    <property type="protein sequence ID" value="MPM39736.1"/>
    <property type="molecule type" value="Genomic_DNA"/>
</dbReference>
<feature type="region of interest" description="Disordered" evidence="1">
    <location>
        <begin position="185"/>
        <end position="217"/>
    </location>
</feature>
<evidence type="ECO:0000256" key="1">
    <source>
        <dbReference type="SAM" id="MobiDB-lite"/>
    </source>
</evidence>
<protein>
    <submittedName>
        <fullName evidence="2">Uncharacterized protein</fullName>
    </submittedName>
</protein>
<feature type="compositionally biased region" description="Basic and acidic residues" evidence="1">
    <location>
        <begin position="208"/>
        <end position="217"/>
    </location>
</feature>
<reference evidence="2" key="1">
    <citation type="submission" date="2019-08" db="EMBL/GenBank/DDBJ databases">
        <authorList>
            <person name="Kucharzyk K."/>
            <person name="Murdoch R.W."/>
            <person name="Higgins S."/>
            <person name="Loffler F."/>
        </authorList>
    </citation>
    <scope>NUCLEOTIDE SEQUENCE</scope>
</reference>
<sequence length="312" mass="33959">MGQLSDISHDAVSADILAHSKGHGGFVVHECTGFHHVPDQDGGHVLVGHLDAHHGDFIGDGRDADAGGPQRQRNIVRQIGDLGELHTLVQHKFIPGNGGSVNHLPRRGLHAEALQRLAEAAGVVPKLGPGLRKIAARVFVQQSDGGELIVAFAGRHRVRNLGRDLGGGSGNLDCGGFGLLHRSRHRDRRGHGRRCGHGRRGNHRRGHGERLRRNSRRSGLDRLRSGLCRFLRQKLVRRDLLVGFLAEKALEQAGLLLRIRSLFAIQRDINDGACLVPAAGRDRRNGGRGARGLLRLRLVPDTIAVSFRQSAE</sequence>
<feature type="compositionally biased region" description="Basic residues" evidence="1">
    <location>
        <begin position="185"/>
        <end position="207"/>
    </location>
</feature>
<organism evidence="2">
    <name type="scientific">bioreactor metagenome</name>
    <dbReference type="NCBI Taxonomy" id="1076179"/>
    <lineage>
        <taxon>unclassified sequences</taxon>
        <taxon>metagenomes</taxon>
        <taxon>ecological metagenomes</taxon>
    </lineage>
</organism>
<gene>
    <name evidence="2" type="ORF">SDC9_86370</name>
</gene>
<comment type="caution">
    <text evidence="2">The sequence shown here is derived from an EMBL/GenBank/DDBJ whole genome shotgun (WGS) entry which is preliminary data.</text>
</comment>
<accession>A0A644ZFX4</accession>
<evidence type="ECO:0000313" key="2">
    <source>
        <dbReference type="EMBL" id="MPM39736.1"/>
    </source>
</evidence>
<proteinExistence type="predicted"/>
<name>A0A644ZFX4_9ZZZZ</name>
<dbReference type="AlphaFoldDB" id="A0A644ZFX4"/>